<dbReference type="PANTHER" id="PTHR43669">
    <property type="entry name" value="5-KETO-D-GLUCONATE 5-REDUCTASE"/>
    <property type="match status" value="1"/>
</dbReference>
<accession>A0A1H1ZMV1</accession>
<comment type="similarity">
    <text evidence="1 3">Belongs to the short-chain dehydrogenases/reductases (SDR) family.</text>
</comment>
<dbReference type="RefSeq" id="WP_146689588.1">
    <property type="nucleotide sequence ID" value="NZ_LT629750.1"/>
</dbReference>
<dbReference type="InterPro" id="IPR036291">
    <property type="entry name" value="NAD(P)-bd_dom_sf"/>
</dbReference>
<dbReference type="PRINTS" id="PR00081">
    <property type="entry name" value="GDHRDH"/>
</dbReference>
<protein>
    <submittedName>
        <fullName evidence="4">NADP-dependent 3-hydroxy acid dehydrogenase YdfG</fullName>
    </submittedName>
</protein>
<organism evidence="4 5">
    <name type="scientific">Bradyrhizobium canariense</name>
    <dbReference type="NCBI Taxonomy" id="255045"/>
    <lineage>
        <taxon>Bacteria</taxon>
        <taxon>Pseudomonadati</taxon>
        <taxon>Pseudomonadota</taxon>
        <taxon>Alphaproteobacteria</taxon>
        <taxon>Hyphomicrobiales</taxon>
        <taxon>Nitrobacteraceae</taxon>
        <taxon>Bradyrhizobium</taxon>
    </lineage>
</organism>
<keyword evidence="2" id="KW-0560">Oxidoreductase</keyword>
<evidence type="ECO:0000256" key="2">
    <source>
        <dbReference type="ARBA" id="ARBA00023002"/>
    </source>
</evidence>
<dbReference type="InterPro" id="IPR020904">
    <property type="entry name" value="Sc_DH/Rdtase_CS"/>
</dbReference>
<dbReference type="Gene3D" id="3.40.50.720">
    <property type="entry name" value="NAD(P)-binding Rossmann-like Domain"/>
    <property type="match status" value="1"/>
</dbReference>
<dbReference type="PROSITE" id="PS00061">
    <property type="entry name" value="ADH_SHORT"/>
    <property type="match status" value="1"/>
</dbReference>
<dbReference type="EMBL" id="LT629750">
    <property type="protein sequence ID" value="SDT35135.1"/>
    <property type="molecule type" value="Genomic_DNA"/>
</dbReference>
<dbReference type="PRINTS" id="PR00080">
    <property type="entry name" value="SDRFAMILY"/>
</dbReference>
<name>A0A1H1ZMV1_9BRAD</name>
<dbReference type="GO" id="GO:0016491">
    <property type="term" value="F:oxidoreductase activity"/>
    <property type="evidence" value="ECO:0007669"/>
    <property type="project" value="UniProtKB-KW"/>
</dbReference>
<evidence type="ECO:0000256" key="3">
    <source>
        <dbReference type="RuleBase" id="RU000363"/>
    </source>
</evidence>
<dbReference type="SUPFAM" id="SSF51735">
    <property type="entry name" value="NAD(P)-binding Rossmann-fold domains"/>
    <property type="match status" value="1"/>
</dbReference>
<reference evidence="5" key="1">
    <citation type="submission" date="2016-10" db="EMBL/GenBank/DDBJ databases">
        <authorList>
            <person name="Varghese N."/>
            <person name="Submissions S."/>
        </authorList>
    </citation>
    <scope>NUCLEOTIDE SEQUENCE [LARGE SCALE GENOMIC DNA]</scope>
    <source>
        <strain evidence="5">GAS369</strain>
    </source>
</reference>
<proteinExistence type="inferred from homology"/>
<evidence type="ECO:0000256" key="1">
    <source>
        <dbReference type="ARBA" id="ARBA00006484"/>
    </source>
</evidence>
<dbReference type="AlphaFoldDB" id="A0A1H1ZMV1"/>
<dbReference type="PANTHER" id="PTHR43669:SF3">
    <property type="entry name" value="ALCOHOL DEHYDROGENASE, PUTATIVE (AFU_ORTHOLOGUE AFUA_3G03445)-RELATED"/>
    <property type="match status" value="1"/>
</dbReference>
<sequence length="260" mass="27418">MHVKDKVCVVTGAAGGIGEAVARAYAAAGARGVVVADLKSSRDRLAAVAGDIDGLAVTADVGEESDIQALICATEAKFGPIDIFFSNAGLSRKGQESASDADWDVSWRVHVMSHVFAARALVPGMLARGSGYLLNTASAAGLLASLNSMPYGVTKNAAVALAEHLAIQYGDRGIRVSVLCPQSVQTAMTTPGPSAARVDGVMLPAEVARLVIEAMEAERFLILSHPQVHEYMQRKASSRDRWITGMRRLRDKIYGAQGAR</sequence>
<dbReference type="CDD" id="cd05233">
    <property type="entry name" value="SDR_c"/>
    <property type="match status" value="1"/>
</dbReference>
<dbReference type="InterPro" id="IPR002347">
    <property type="entry name" value="SDR_fam"/>
</dbReference>
<gene>
    <name evidence="4" type="ORF">SAMN05444158_5559</name>
</gene>
<evidence type="ECO:0000313" key="4">
    <source>
        <dbReference type="EMBL" id="SDT35135.1"/>
    </source>
</evidence>
<evidence type="ECO:0000313" key="5">
    <source>
        <dbReference type="Proteomes" id="UP000243904"/>
    </source>
</evidence>
<dbReference type="Pfam" id="PF00106">
    <property type="entry name" value="adh_short"/>
    <property type="match status" value="1"/>
</dbReference>
<dbReference type="Proteomes" id="UP000243904">
    <property type="component" value="Chromosome I"/>
</dbReference>
<keyword evidence="5" id="KW-1185">Reference proteome</keyword>